<gene>
    <name evidence="1" type="ORF">TG4357_02686</name>
</gene>
<dbReference type="Proteomes" id="UP000051587">
    <property type="component" value="Unassembled WGS sequence"/>
</dbReference>
<protein>
    <submittedName>
        <fullName evidence="1">Uncharacterized protein</fullName>
    </submittedName>
</protein>
<accession>A0A0P1FFG3</accession>
<dbReference type="OrthoDB" id="894286at2"/>
<keyword evidence="2" id="KW-1185">Reference proteome</keyword>
<proteinExistence type="predicted"/>
<sequence length="205" mass="22716">MTLQNRVLPTGEIVADPARGLFTGNRGILHRPDGSLGRPRWRHKHWLCCALRFKDRYHGPMPERGWTALFFLDEAVALAAGHRPCHECRRADALRFRSAWEAAQGPVARLADIDIALHPARVCRNRKQTRFKARAETLPDGCFVLAPEPALVLGDVIISFSTSGYGAKRIRPSGIVTVLTPATIVRTLAAGYRPVLHPTAFRSAI</sequence>
<evidence type="ECO:0000313" key="2">
    <source>
        <dbReference type="Proteomes" id="UP000051587"/>
    </source>
</evidence>
<dbReference type="RefSeq" id="WP_058263394.1">
    <property type="nucleotide sequence ID" value="NZ_CP051181.1"/>
</dbReference>
<dbReference type="STRING" id="53501.SAMN04488043_105223"/>
<dbReference type="EMBL" id="CYSA01000025">
    <property type="protein sequence ID" value="CUH66868.1"/>
    <property type="molecule type" value="Genomic_DNA"/>
</dbReference>
<name>A0A0P1FFG3_THAGE</name>
<evidence type="ECO:0000313" key="1">
    <source>
        <dbReference type="EMBL" id="CUH66868.1"/>
    </source>
</evidence>
<reference evidence="1 2" key="1">
    <citation type="submission" date="2015-09" db="EMBL/GenBank/DDBJ databases">
        <authorList>
            <consortium name="Swine Surveillance"/>
        </authorList>
    </citation>
    <scope>NUCLEOTIDE SEQUENCE [LARGE SCALE GENOMIC DNA]</scope>
    <source>
        <strain evidence="1 2">CECT 4357</strain>
    </source>
</reference>
<organism evidence="1 2">
    <name type="scientific">Thalassovita gelatinovora</name>
    <name type="common">Thalassobius gelatinovorus</name>
    <dbReference type="NCBI Taxonomy" id="53501"/>
    <lineage>
        <taxon>Bacteria</taxon>
        <taxon>Pseudomonadati</taxon>
        <taxon>Pseudomonadota</taxon>
        <taxon>Alphaproteobacteria</taxon>
        <taxon>Rhodobacterales</taxon>
        <taxon>Roseobacteraceae</taxon>
        <taxon>Thalassovita</taxon>
    </lineage>
</organism>
<dbReference type="AlphaFoldDB" id="A0A0P1FFG3"/>